<dbReference type="RefSeq" id="WP_067632580.1">
    <property type="nucleotide sequence ID" value="NZ_CP013213.1"/>
</dbReference>
<keyword evidence="1" id="KW-0812">Transmembrane</keyword>
<reference evidence="2 3" key="1">
    <citation type="submission" date="2015-10" db="EMBL/GenBank/DDBJ databases">
        <title>Erysipelothrix larvae sp. LV19 isolated from the larval gut of the rhinoceros beetle, Trypoxylus dichotomus.</title>
        <authorList>
            <person name="Lim S."/>
            <person name="Kim B.-C."/>
        </authorList>
    </citation>
    <scope>NUCLEOTIDE SEQUENCE [LARGE SCALE GENOMIC DNA]</scope>
    <source>
        <strain evidence="2 3">LV19</strain>
    </source>
</reference>
<keyword evidence="3" id="KW-1185">Reference proteome</keyword>
<dbReference type="Proteomes" id="UP000063781">
    <property type="component" value="Chromosome"/>
</dbReference>
<name>A0A0X8H053_9FIRM</name>
<dbReference type="OrthoDB" id="9789229at2"/>
<organism evidence="2 3">
    <name type="scientific">Erysipelothrix larvae</name>
    <dbReference type="NCBI Taxonomy" id="1514105"/>
    <lineage>
        <taxon>Bacteria</taxon>
        <taxon>Bacillati</taxon>
        <taxon>Bacillota</taxon>
        <taxon>Erysipelotrichia</taxon>
        <taxon>Erysipelotrichales</taxon>
        <taxon>Erysipelotrichaceae</taxon>
        <taxon>Erysipelothrix</taxon>
    </lineage>
</organism>
<evidence type="ECO:0000256" key="1">
    <source>
        <dbReference type="SAM" id="Phobius"/>
    </source>
</evidence>
<dbReference type="InterPro" id="IPR010540">
    <property type="entry name" value="CmpB_TMEM229"/>
</dbReference>
<dbReference type="EMBL" id="CP013213">
    <property type="protein sequence ID" value="AMC93627.1"/>
    <property type="molecule type" value="Genomic_DNA"/>
</dbReference>
<feature type="transmembrane region" description="Helical" evidence="1">
    <location>
        <begin position="39"/>
        <end position="60"/>
    </location>
</feature>
<gene>
    <name evidence="2" type="ORF">AOC36_06390</name>
</gene>
<proteinExistence type="predicted"/>
<keyword evidence="1" id="KW-0472">Membrane</keyword>
<feature type="transmembrane region" description="Helical" evidence="1">
    <location>
        <begin position="108"/>
        <end position="127"/>
    </location>
</feature>
<accession>A0A0X8H053</accession>
<sequence>MNGYQWILTFTLFSTIGWIVESVWCWAGTKKIVNRGFLSGPWCPIYGFGSVIIVIITKPFMSNPFLVFLSAVVSTSLLEYFTGWLMETLFKARWWDYSKRPFNLKGRICLRNSFLFGVLGLVVVYAVHPFTKDIIQLMPPIIQKTSAIVLVAVFIMDTLNSLNAALKIDKRIETYRATLTDLDELQEAYQWFDRDNIRDSIDRLRMIAESSDDEPLAKAFVKRIDELSKSRTVIRLFTAFPILESKSFYEGLDNIIDDLLRLRKKRRK</sequence>
<dbReference type="Pfam" id="PF06541">
    <property type="entry name" value="ABC_trans_CmpB"/>
    <property type="match status" value="1"/>
</dbReference>
<feature type="transmembrane region" description="Helical" evidence="1">
    <location>
        <begin position="66"/>
        <end position="87"/>
    </location>
</feature>
<feature type="transmembrane region" description="Helical" evidence="1">
    <location>
        <begin position="147"/>
        <end position="166"/>
    </location>
</feature>
<feature type="transmembrane region" description="Helical" evidence="1">
    <location>
        <begin position="6"/>
        <end position="27"/>
    </location>
</feature>
<evidence type="ECO:0008006" key="4">
    <source>
        <dbReference type="Google" id="ProtNLM"/>
    </source>
</evidence>
<evidence type="ECO:0000313" key="2">
    <source>
        <dbReference type="EMBL" id="AMC93627.1"/>
    </source>
</evidence>
<protein>
    <recommendedName>
        <fullName evidence="4">ABC transporter permease</fullName>
    </recommendedName>
</protein>
<evidence type="ECO:0000313" key="3">
    <source>
        <dbReference type="Proteomes" id="UP000063781"/>
    </source>
</evidence>
<keyword evidence="1" id="KW-1133">Transmembrane helix</keyword>
<dbReference type="KEGG" id="erl:AOC36_06390"/>
<dbReference type="AlphaFoldDB" id="A0A0X8H053"/>
<dbReference type="STRING" id="1514105.AOC36_06390"/>